<organism evidence="2 3">
    <name type="scientific">Ranatra chinensis</name>
    <dbReference type="NCBI Taxonomy" id="642074"/>
    <lineage>
        <taxon>Eukaryota</taxon>
        <taxon>Metazoa</taxon>
        <taxon>Ecdysozoa</taxon>
        <taxon>Arthropoda</taxon>
        <taxon>Hexapoda</taxon>
        <taxon>Insecta</taxon>
        <taxon>Pterygota</taxon>
        <taxon>Neoptera</taxon>
        <taxon>Paraneoptera</taxon>
        <taxon>Hemiptera</taxon>
        <taxon>Heteroptera</taxon>
        <taxon>Panheteroptera</taxon>
        <taxon>Nepomorpha</taxon>
        <taxon>Nepidae</taxon>
        <taxon>Ranatrinae</taxon>
        <taxon>Ranatra</taxon>
    </lineage>
</organism>
<sequence length="118" mass="14485">MAFHQIAADGEFLGRQKSVLDLIVGIGHEHWYKSQYENFDIKSNIQQYTDQNVVNEFWREYDYGWMSKEQEFTLRDPKILRQTIKLFDLFYYAKNFDTFYKPQSMNYFLWVKEQKKLI</sequence>
<keyword evidence="3" id="KW-1185">Reference proteome</keyword>
<protein>
    <recommendedName>
        <fullName evidence="1">Hemocyanin N-terminal domain-containing protein</fullName>
    </recommendedName>
</protein>
<dbReference type="AlphaFoldDB" id="A0ABD0Y7W8"/>
<dbReference type="SUPFAM" id="SSF48050">
    <property type="entry name" value="Hemocyanin, N-terminal domain"/>
    <property type="match status" value="1"/>
</dbReference>
<comment type="caution">
    <text evidence="2">The sequence shown here is derived from an EMBL/GenBank/DDBJ whole genome shotgun (WGS) entry which is preliminary data.</text>
</comment>
<evidence type="ECO:0000313" key="3">
    <source>
        <dbReference type="Proteomes" id="UP001558652"/>
    </source>
</evidence>
<feature type="domain" description="Hemocyanin N-terminal" evidence="1">
    <location>
        <begin position="12"/>
        <end position="101"/>
    </location>
</feature>
<dbReference type="Gene3D" id="1.20.1370.10">
    <property type="entry name" value="Hemocyanin, N-terminal domain"/>
    <property type="match status" value="1"/>
</dbReference>
<accession>A0ABD0Y7W8</accession>
<dbReference type="Proteomes" id="UP001558652">
    <property type="component" value="Unassembled WGS sequence"/>
</dbReference>
<dbReference type="EMBL" id="JBFDAA010000012">
    <property type="protein sequence ID" value="KAL1123475.1"/>
    <property type="molecule type" value="Genomic_DNA"/>
</dbReference>
<evidence type="ECO:0000313" key="2">
    <source>
        <dbReference type="EMBL" id="KAL1123475.1"/>
    </source>
</evidence>
<name>A0ABD0Y7W8_9HEMI</name>
<dbReference type="Pfam" id="PF03722">
    <property type="entry name" value="Hemocyanin_N"/>
    <property type="match status" value="1"/>
</dbReference>
<gene>
    <name evidence="2" type="ORF">AAG570_002555</name>
</gene>
<dbReference type="InterPro" id="IPR005204">
    <property type="entry name" value="Hemocyanin_N"/>
</dbReference>
<dbReference type="InterPro" id="IPR036697">
    <property type="entry name" value="Hemocyanin_N_sf"/>
</dbReference>
<reference evidence="2 3" key="1">
    <citation type="submission" date="2024-07" db="EMBL/GenBank/DDBJ databases">
        <title>Chromosome-level genome assembly of the water stick insect Ranatra chinensis (Heteroptera: Nepidae).</title>
        <authorList>
            <person name="Liu X."/>
        </authorList>
    </citation>
    <scope>NUCLEOTIDE SEQUENCE [LARGE SCALE GENOMIC DNA]</scope>
    <source>
        <strain evidence="2">Cailab_2021Rc</strain>
        <tissue evidence="2">Muscle</tissue>
    </source>
</reference>
<evidence type="ECO:0000259" key="1">
    <source>
        <dbReference type="Pfam" id="PF03722"/>
    </source>
</evidence>
<proteinExistence type="predicted"/>